<dbReference type="EMBL" id="CM047586">
    <property type="protein sequence ID" value="KAI9908930.1"/>
    <property type="molecule type" value="Genomic_DNA"/>
</dbReference>
<reference evidence="1 2" key="1">
    <citation type="journal article" date="2022" name="bioRxiv">
        <title>The genome of the oomycete Peronosclerospora sorghi, a cosmopolitan pathogen of maize and sorghum, is inflated with dispersed pseudogenes.</title>
        <authorList>
            <person name="Fletcher K."/>
            <person name="Martin F."/>
            <person name="Isakeit T."/>
            <person name="Cavanaugh K."/>
            <person name="Magill C."/>
            <person name="Michelmore R."/>
        </authorList>
    </citation>
    <scope>NUCLEOTIDE SEQUENCE [LARGE SCALE GENOMIC DNA]</scope>
    <source>
        <strain evidence="1">P6</strain>
    </source>
</reference>
<dbReference type="Proteomes" id="UP001163321">
    <property type="component" value="Chromosome 7"/>
</dbReference>
<organism evidence="1 2">
    <name type="scientific">Peronosclerospora sorghi</name>
    <dbReference type="NCBI Taxonomy" id="230839"/>
    <lineage>
        <taxon>Eukaryota</taxon>
        <taxon>Sar</taxon>
        <taxon>Stramenopiles</taxon>
        <taxon>Oomycota</taxon>
        <taxon>Peronosporomycetes</taxon>
        <taxon>Peronosporales</taxon>
        <taxon>Peronosporaceae</taxon>
        <taxon>Peronosclerospora</taxon>
    </lineage>
</organism>
<comment type="caution">
    <text evidence="1">The sequence shown here is derived from an EMBL/GenBank/DDBJ whole genome shotgun (WGS) entry which is preliminary data.</text>
</comment>
<keyword evidence="2" id="KW-1185">Reference proteome</keyword>
<name>A0ACC0VSJ6_9STRA</name>
<accession>A0ACC0VSJ6</accession>
<proteinExistence type="predicted"/>
<evidence type="ECO:0000313" key="2">
    <source>
        <dbReference type="Proteomes" id="UP001163321"/>
    </source>
</evidence>
<sequence length="103" mass="11155">MKLGADDTKQYGLVKECFEGSEAKRYPEIQTCVVILAVNKQEVGGLGLSRSSAVPNGIKKKTTPQQNHSLEKSSGSDKMDDIGGIAKDETSAPRLEAQQFKKN</sequence>
<gene>
    <name evidence="1" type="ORF">PsorP6_015061</name>
</gene>
<protein>
    <submittedName>
        <fullName evidence="1">Uncharacterized protein</fullName>
    </submittedName>
</protein>
<evidence type="ECO:0000313" key="1">
    <source>
        <dbReference type="EMBL" id="KAI9908930.1"/>
    </source>
</evidence>